<evidence type="ECO:0000313" key="3">
    <source>
        <dbReference type="Proteomes" id="UP000271469"/>
    </source>
</evidence>
<feature type="transmembrane region" description="Helical" evidence="1">
    <location>
        <begin position="46"/>
        <end position="67"/>
    </location>
</feature>
<proteinExistence type="predicted"/>
<organism evidence="2 3">
    <name type="scientific">Gordonia insulae</name>
    <dbReference type="NCBI Taxonomy" id="2420509"/>
    <lineage>
        <taxon>Bacteria</taxon>
        <taxon>Bacillati</taxon>
        <taxon>Actinomycetota</taxon>
        <taxon>Actinomycetes</taxon>
        <taxon>Mycobacteriales</taxon>
        <taxon>Gordoniaceae</taxon>
        <taxon>Gordonia</taxon>
    </lineage>
</organism>
<protein>
    <recommendedName>
        <fullName evidence="4">DUF4386 family protein</fullName>
    </recommendedName>
</protein>
<reference evidence="2 3" key="1">
    <citation type="submission" date="2018-11" db="EMBL/GenBank/DDBJ databases">
        <title>Gordonia insulae sp. nov., isolated from an island soil.</title>
        <authorList>
            <person name="Kim Y.S."/>
            <person name="Kim S.B."/>
        </authorList>
    </citation>
    <scope>NUCLEOTIDE SEQUENCE [LARGE SCALE GENOMIC DNA]</scope>
    <source>
        <strain evidence="2 3">MMS17-SY073</strain>
    </source>
</reference>
<dbReference type="EMBL" id="CP033972">
    <property type="protein sequence ID" value="AZG43854.1"/>
    <property type="molecule type" value="Genomic_DNA"/>
</dbReference>
<feature type="transmembrane region" description="Helical" evidence="1">
    <location>
        <begin position="181"/>
        <end position="204"/>
    </location>
</feature>
<sequence>MRKANPAGYGLVLGGLLVCVGGPMHPHGSMDSLEAHMISMMESPTWVLSHVIAMTGTVLIAASLALLARSIRPHALAPFVTVAAVGASLAAIEYIPHILAVTELEQLRVGGPAPITRTHELIAAFSGPLFGFGTAVLAIAVAVTATRHRVLWWTATIPAVVGGTAAGLAVPLVLVTRDVQMTVLFPGVAGVAVWYMAFGVAVALRTQAEPTSAPARTELAQV</sequence>
<evidence type="ECO:0000313" key="2">
    <source>
        <dbReference type="EMBL" id="AZG43854.1"/>
    </source>
</evidence>
<name>A0A3G8JFS4_9ACTN</name>
<accession>A0A3G8JFS4</accession>
<keyword evidence="1" id="KW-0812">Transmembrane</keyword>
<keyword evidence="1" id="KW-1133">Transmembrane helix</keyword>
<evidence type="ECO:0008006" key="4">
    <source>
        <dbReference type="Google" id="ProtNLM"/>
    </source>
</evidence>
<feature type="transmembrane region" description="Helical" evidence="1">
    <location>
        <begin position="121"/>
        <end position="143"/>
    </location>
</feature>
<feature type="transmembrane region" description="Helical" evidence="1">
    <location>
        <begin position="150"/>
        <end position="175"/>
    </location>
</feature>
<dbReference type="AlphaFoldDB" id="A0A3G8JFS4"/>
<keyword evidence="1" id="KW-0472">Membrane</keyword>
<evidence type="ECO:0000256" key="1">
    <source>
        <dbReference type="SAM" id="Phobius"/>
    </source>
</evidence>
<gene>
    <name evidence="2" type="ORF">D7316_00425</name>
</gene>
<dbReference type="KEGG" id="gom:D7316_00425"/>
<dbReference type="Proteomes" id="UP000271469">
    <property type="component" value="Chromosome"/>
</dbReference>
<feature type="transmembrane region" description="Helical" evidence="1">
    <location>
        <begin position="79"/>
        <end position="101"/>
    </location>
</feature>
<keyword evidence="3" id="KW-1185">Reference proteome</keyword>
<feature type="transmembrane region" description="Helical" evidence="1">
    <location>
        <begin position="7"/>
        <end position="26"/>
    </location>
</feature>